<keyword evidence="1" id="KW-0472">Membrane</keyword>
<evidence type="ECO:0000256" key="1">
    <source>
        <dbReference type="SAM" id="Phobius"/>
    </source>
</evidence>
<reference evidence="2 3" key="1">
    <citation type="submission" date="2014-04" db="EMBL/GenBank/DDBJ databases">
        <title>Draft Genome Sequence of Lactobacillus animalis 381-IL-28.</title>
        <authorList>
            <person name="Sturino J.M."/>
            <person name="Rajendran M."/>
            <person name="Altermann E."/>
        </authorList>
    </citation>
    <scope>NUCLEOTIDE SEQUENCE [LARGE SCALE GENOMIC DNA]</scope>
    <source>
        <strain evidence="2 3">381-IL-28</strain>
    </source>
</reference>
<keyword evidence="3" id="KW-1185">Reference proteome</keyword>
<name>A0ABR4RSB5_9LACO</name>
<feature type="transmembrane region" description="Helical" evidence="1">
    <location>
        <begin position="53"/>
        <end position="71"/>
    </location>
</feature>
<sequence>MRRLWKWWLAGGIKENKRYVIFLLSEALAIPFGLWFWGDRETSFLQFLTTPKMIIFLIICLVGGGPLLYILDSVFRVNKKTNADR</sequence>
<keyword evidence="1" id="KW-1133">Transmembrane helix</keyword>
<organism evidence="2 3">
    <name type="scientific">Ligilactobacillus animalis</name>
    <dbReference type="NCBI Taxonomy" id="1605"/>
    <lineage>
        <taxon>Bacteria</taxon>
        <taxon>Bacillati</taxon>
        <taxon>Bacillota</taxon>
        <taxon>Bacilli</taxon>
        <taxon>Lactobacillales</taxon>
        <taxon>Lactobacillaceae</taxon>
        <taxon>Ligilactobacillus</taxon>
    </lineage>
</organism>
<proteinExistence type="predicted"/>
<dbReference type="Proteomes" id="UP000027129">
    <property type="component" value="Unassembled WGS sequence"/>
</dbReference>
<feature type="transmembrane region" description="Helical" evidence="1">
    <location>
        <begin position="20"/>
        <end position="38"/>
    </location>
</feature>
<comment type="caution">
    <text evidence="2">The sequence shown here is derived from an EMBL/GenBank/DDBJ whole genome shotgun (WGS) entry which is preliminary data.</text>
</comment>
<accession>A0ABR4RSB5</accession>
<gene>
    <name evidence="2" type="ORF">Lani381_0108</name>
</gene>
<dbReference type="InterPro" id="IPR046019">
    <property type="entry name" value="DUF5976"/>
</dbReference>
<dbReference type="RefSeq" id="WP_035446844.1">
    <property type="nucleotide sequence ID" value="NZ_CP195054.1"/>
</dbReference>
<evidence type="ECO:0000313" key="2">
    <source>
        <dbReference type="EMBL" id="KDA46894.1"/>
    </source>
</evidence>
<dbReference type="Pfam" id="PF19401">
    <property type="entry name" value="DUF5976"/>
    <property type="match status" value="1"/>
</dbReference>
<evidence type="ECO:0000313" key="3">
    <source>
        <dbReference type="Proteomes" id="UP000027129"/>
    </source>
</evidence>
<dbReference type="EMBL" id="JMHU01000001">
    <property type="protein sequence ID" value="KDA46894.1"/>
    <property type="molecule type" value="Genomic_DNA"/>
</dbReference>
<protein>
    <submittedName>
        <fullName evidence="2">Bacteriocin-like prepeptide</fullName>
    </submittedName>
</protein>
<keyword evidence="1" id="KW-0812">Transmembrane</keyword>